<evidence type="ECO:0000256" key="6">
    <source>
        <dbReference type="ARBA" id="ARBA00022777"/>
    </source>
</evidence>
<dbReference type="PROSITE" id="PS50011">
    <property type="entry name" value="PROTEIN_KINASE_DOM"/>
    <property type="match status" value="1"/>
</dbReference>
<dbReference type="SMART" id="SM00320">
    <property type="entry name" value="WD40"/>
    <property type="match status" value="1"/>
</dbReference>
<keyword evidence="8 11" id="KW-0371">Homeobox</keyword>
<dbReference type="InterPro" id="IPR036322">
    <property type="entry name" value="WD40_repeat_dom_sf"/>
</dbReference>
<evidence type="ECO:0000256" key="10">
    <source>
        <dbReference type="PROSITE-ProRule" id="PRU10141"/>
    </source>
</evidence>
<feature type="compositionally biased region" description="Polar residues" evidence="13">
    <location>
        <begin position="400"/>
        <end position="410"/>
    </location>
</feature>
<dbReference type="Pfam" id="PF00046">
    <property type="entry name" value="Homeodomain"/>
    <property type="match status" value="1"/>
</dbReference>
<evidence type="ECO:0000256" key="7">
    <source>
        <dbReference type="ARBA" id="ARBA00022840"/>
    </source>
</evidence>
<evidence type="ECO:0000256" key="13">
    <source>
        <dbReference type="SAM" id="MobiDB-lite"/>
    </source>
</evidence>
<comment type="subcellular location">
    <subcellularLocation>
        <location evidence="1 8 11">Nucleus</location>
    </subcellularLocation>
</comment>
<evidence type="ECO:0000259" key="15">
    <source>
        <dbReference type="PROSITE" id="PS50071"/>
    </source>
</evidence>
<dbReference type="PROSITE" id="PS50082">
    <property type="entry name" value="WD_REPEATS_2"/>
    <property type="match status" value="1"/>
</dbReference>
<dbReference type="InterPro" id="IPR003106">
    <property type="entry name" value="Leu_zip_homeo"/>
</dbReference>
<keyword evidence="5 10" id="KW-0547">Nucleotide-binding</keyword>
<organism evidence="16 17">
    <name type="scientific">Brassica napus</name>
    <name type="common">Rape</name>
    <dbReference type="NCBI Taxonomy" id="3708"/>
    <lineage>
        <taxon>Eukaryota</taxon>
        <taxon>Viridiplantae</taxon>
        <taxon>Streptophyta</taxon>
        <taxon>Embryophyta</taxon>
        <taxon>Tracheophyta</taxon>
        <taxon>Spermatophyta</taxon>
        <taxon>Magnoliopsida</taxon>
        <taxon>eudicotyledons</taxon>
        <taxon>Gunneridae</taxon>
        <taxon>Pentapetalae</taxon>
        <taxon>rosids</taxon>
        <taxon>malvids</taxon>
        <taxon>Brassicales</taxon>
        <taxon>Brassicaceae</taxon>
        <taxon>Brassiceae</taxon>
        <taxon>Brassica</taxon>
    </lineage>
</organism>
<keyword evidence="8 11" id="KW-0539">Nucleus</keyword>
<dbReference type="PROSITE" id="PS00108">
    <property type="entry name" value="PROTEIN_KINASE_ST"/>
    <property type="match status" value="1"/>
</dbReference>
<dbReference type="SUPFAM" id="SSF56059">
    <property type="entry name" value="Glutathione synthetase ATP-binding domain-like"/>
    <property type="match status" value="1"/>
</dbReference>
<dbReference type="Gene3D" id="1.10.10.60">
    <property type="entry name" value="Homeodomain-like"/>
    <property type="match status" value="1"/>
</dbReference>
<dbReference type="PANTHER" id="PTHR24349">
    <property type="entry name" value="SERINE/THREONINE-PROTEIN KINASE"/>
    <property type="match status" value="1"/>
</dbReference>
<evidence type="ECO:0000256" key="1">
    <source>
        <dbReference type="ARBA" id="ARBA00004123"/>
    </source>
</evidence>
<comment type="similarity">
    <text evidence="2">Belongs to the protein kinase superfamily. CAMK Ser/Thr protein kinase family. CaMK subfamily.</text>
</comment>
<proteinExistence type="inferred from homology"/>
<feature type="coiled-coil region" evidence="12">
    <location>
        <begin position="608"/>
        <end position="635"/>
    </location>
</feature>
<dbReference type="SUPFAM" id="SSF46689">
    <property type="entry name" value="Homeodomain-like"/>
    <property type="match status" value="1"/>
</dbReference>
<dbReference type="EMBL" id="JAGKQM010000008">
    <property type="protein sequence ID" value="KAH0914097.1"/>
    <property type="molecule type" value="Genomic_DNA"/>
</dbReference>
<evidence type="ECO:0000256" key="8">
    <source>
        <dbReference type="PROSITE-ProRule" id="PRU00108"/>
    </source>
</evidence>
<feature type="DNA-binding region" description="Homeobox" evidence="8">
    <location>
        <begin position="577"/>
        <end position="617"/>
    </location>
</feature>
<dbReference type="Proteomes" id="UP000824890">
    <property type="component" value="Unassembled WGS sequence"/>
</dbReference>
<dbReference type="InterPro" id="IPR001680">
    <property type="entry name" value="WD40_rpt"/>
</dbReference>
<keyword evidence="4" id="KW-0808">Transferase</keyword>
<dbReference type="PROSITE" id="PS50071">
    <property type="entry name" value="HOMEOBOX_2"/>
    <property type="match status" value="1"/>
</dbReference>
<evidence type="ECO:0000256" key="9">
    <source>
        <dbReference type="PROSITE-ProRule" id="PRU00221"/>
    </source>
</evidence>
<gene>
    <name evidence="16" type="ORF">HID58_028543</name>
</gene>
<keyword evidence="17" id="KW-1185">Reference proteome</keyword>
<dbReference type="Pfam" id="PF02183">
    <property type="entry name" value="HALZ"/>
    <property type="match status" value="1"/>
</dbReference>
<protein>
    <recommendedName>
        <fullName evidence="18">Non-specific serine/threonine protein kinase</fullName>
    </recommendedName>
</protein>
<keyword evidence="12" id="KW-0175">Coiled coil</keyword>
<feature type="region of interest" description="Disordered" evidence="13">
    <location>
        <begin position="365"/>
        <end position="418"/>
    </location>
</feature>
<reference evidence="16 17" key="1">
    <citation type="submission" date="2021-05" db="EMBL/GenBank/DDBJ databases">
        <title>Genome Assembly of Synthetic Allotetraploid Brassica napus Reveals Homoeologous Exchanges between Subgenomes.</title>
        <authorList>
            <person name="Davis J.T."/>
        </authorList>
    </citation>
    <scope>NUCLEOTIDE SEQUENCE [LARGE SCALE GENOMIC DNA]</scope>
    <source>
        <strain evidence="17">cv. Da-Ae</strain>
        <tissue evidence="16">Seedling</tissue>
    </source>
</reference>
<dbReference type="PROSITE" id="PS00107">
    <property type="entry name" value="PROTEIN_KINASE_ATP"/>
    <property type="match status" value="1"/>
</dbReference>
<feature type="domain" description="Protein kinase" evidence="14">
    <location>
        <begin position="102"/>
        <end position="350"/>
    </location>
</feature>
<dbReference type="InterPro" id="IPR008271">
    <property type="entry name" value="Ser/Thr_kinase_AS"/>
</dbReference>
<dbReference type="Pfam" id="PF00069">
    <property type="entry name" value="Pkinase"/>
    <property type="match status" value="1"/>
</dbReference>
<keyword evidence="8 11" id="KW-0238">DNA-binding</keyword>
<evidence type="ECO:0000313" key="16">
    <source>
        <dbReference type="EMBL" id="KAH0914097.1"/>
    </source>
</evidence>
<evidence type="ECO:0000313" key="17">
    <source>
        <dbReference type="Proteomes" id="UP000824890"/>
    </source>
</evidence>
<feature type="compositionally biased region" description="Polar residues" evidence="13">
    <location>
        <begin position="442"/>
        <end position="453"/>
    </location>
</feature>
<sequence length="851" mass="95223">MVAIVGENMAKKRSRTTCSPDFKLLSQMIFIIPKKLKAGNGVDLETANGTGVEGERRLAGVATAPPCGASSLVSSGRCLKRKIGCIDVSTQTGRKNKIDDDYVFGPNIGKGKFGSVRICRSKSNGIDFACKTLKKGEETVHREVEIMQHLSGHPRVVTLHAVYEESDCFHLVMELCSGGRLIDQMVKEGRYSEQRAANIFKDLMLVINYCHEMGVVHRDIKPENILLTAAGKIQLADFGLAMRIAKGQTLSGLAGSPAYVAPEVLSESYSEKVDVWSAGVLLYALLSGVLPFKGDSLDAIFEAIKKVKLDLNSGVWESVSKPARDLLSTMVTRDESARITADEVLRHPWILFYTDRTLKTMCIKSKHKGQSGSPPGLQLRSPIKKTDVNRANREKKTTYDDSPTDSFSNTGEEEEDESGVVDVLVVAISNVRISEPKRSRLCSPTNSPIEQQHSSNLTTTTNTLSGNGVDFETANGRHNFKNKKFSDPATVTKWKDERMKAFYTEETPFQVLHGHTGDVLDLAWSDSNLLLSASKDKTVRLWRVGCDECLHIFHHNNYRGGGNYMINRSMTVTGKIFELGNKLESERKMQLGKALGLQPRQIANWFQNRKARLKTKQLERDYDTLKKQFDVLKSDNDSLLAHNKKLHDGFHRCQSSNLGVVGTDGAARNIFFVGSIAFQDVTHKVSALKVFPNRGDMARLKEIQEAVLQMSAPKALRNELIHKLRSERMSYHGDESSWNRSWVAIKKLWASKWNVRAYVSRKLELTHDDVCMSVLVQESCGDYAFVIHRNNPVIGDPSEIHTRDCEGFGRDLGWRISRTRNELYHQENKPQLANREKQKTDSVCMLTPVSI</sequence>
<dbReference type="InterPro" id="IPR001356">
    <property type="entry name" value="HD"/>
</dbReference>
<keyword evidence="6" id="KW-0418">Kinase</keyword>
<keyword evidence="7 10" id="KW-0067">ATP-binding</keyword>
<comment type="caution">
    <text evidence="16">The sequence shown here is derived from an EMBL/GenBank/DDBJ whole genome shotgun (WGS) entry which is preliminary data.</text>
</comment>
<dbReference type="Gene3D" id="2.130.10.10">
    <property type="entry name" value="YVTN repeat-like/Quinoprotein amine dehydrogenase"/>
    <property type="match status" value="1"/>
</dbReference>
<dbReference type="InterPro" id="IPR017441">
    <property type="entry name" value="Protein_kinase_ATP_BS"/>
</dbReference>
<accession>A0ABQ8CAJ0</accession>
<feature type="domain" description="Homeobox" evidence="15">
    <location>
        <begin position="575"/>
        <end position="616"/>
    </location>
</feature>
<dbReference type="InterPro" id="IPR009057">
    <property type="entry name" value="Homeodomain-like_sf"/>
</dbReference>
<feature type="region of interest" description="Disordered" evidence="13">
    <location>
        <begin position="439"/>
        <end position="465"/>
    </location>
</feature>
<feature type="compositionally biased region" description="Low complexity" evidence="13">
    <location>
        <begin position="454"/>
        <end position="465"/>
    </location>
</feature>
<dbReference type="SUPFAM" id="SSF50978">
    <property type="entry name" value="WD40 repeat-like"/>
    <property type="match status" value="1"/>
</dbReference>
<dbReference type="CDD" id="cd05117">
    <property type="entry name" value="STKc_CAMK"/>
    <property type="match status" value="1"/>
</dbReference>
<keyword evidence="9" id="KW-0853">WD repeat</keyword>
<evidence type="ECO:0000259" key="14">
    <source>
        <dbReference type="PROSITE" id="PS50011"/>
    </source>
</evidence>
<dbReference type="SMART" id="SM00389">
    <property type="entry name" value="HOX"/>
    <property type="match status" value="1"/>
</dbReference>
<dbReference type="CDD" id="cd00086">
    <property type="entry name" value="homeodomain"/>
    <property type="match status" value="1"/>
</dbReference>
<evidence type="ECO:0000256" key="3">
    <source>
        <dbReference type="ARBA" id="ARBA00022527"/>
    </source>
</evidence>
<evidence type="ECO:0000256" key="5">
    <source>
        <dbReference type="ARBA" id="ARBA00022741"/>
    </source>
</evidence>
<dbReference type="Gene3D" id="1.10.510.10">
    <property type="entry name" value="Transferase(Phosphotransferase) domain 1"/>
    <property type="match status" value="1"/>
</dbReference>
<dbReference type="PROSITE" id="PS50294">
    <property type="entry name" value="WD_REPEATS_REGION"/>
    <property type="match status" value="1"/>
</dbReference>
<dbReference type="SMART" id="SM00220">
    <property type="entry name" value="S_TKc"/>
    <property type="match status" value="1"/>
</dbReference>
<evidence type="ECO:0000256" key="11">
    <source>
        <dbReference type="RuleBase" id="RU000682"/>
    </source>
</evidence>
<evidence type="ECO:0000256" key="4">
    <source>
        <dbReference type="ARBA" id="ARBA00022679"/>
    </source>
</evidence>
<evidence type="ECO:0000256" key="2">
    <source>
        <dbReference type="ARBA" id="ARBA00005354"/>
    </source>
</evidence>
<dbReference type="SUPFAM" id="SSF56112">
    <property type="entry name" value="Protein kinase-like (PK-like)"/>
    <property type="match status" value="1"/>
</dbReference>
<name>A0ABQ8CAJ0_BRANA</name>
<feature type="binding site" evidence="10">
    <location>
        <position position="131"/>
    </location>
    <ligand>
        <name>ATP</name>
        <dbReference type="ChEBI" id="CHEBI:30616"/>
    </ligand>
</feature>
<evidence type="ECO:0000256" key="12">
    <source>
        <dbReference type="SAM" id="Coils"/>
    </source>
</evidence>
<feature type="repeat" description="WD" evidence="9">
    <location>
        <begin position="512"/>
        <end position="544"/>
    </location>
</feature>
<feature type="compositionally biased region" description="Basic and acidic residues" evidence="13">
    <location>
        <begin position="384"/>
        <end position="399"/>
    </location>
</feature>
<dbReference type="InterPro" id="IPR015943">
    <property type="entry name" value="WD40/YVTN_repeat-like_dom_sf"/>
</dbReference>
<dbReference type="Pfam" id="PF00400">
    <property type="entry name" value="WD40"/>
    <property type="match status" value="1"/>
</dbReference>
<dbReference type="InterPro" id="IPR050205">
    <property type="entry name" value="CDPK_Ser/Thr_kinases"/>
</dbReference>
<dbReference type="InterPro" id="IPR011009">
    <property type="entry name" value="Kinase-like_dom_sf"/>
</dbReference>
<evidence type="ECO:0008006" key="18">
    <source>
        <dbReference type="Google" id="ProtNLM"/>
    </source>
</evidence>
<dbReference type="InterPro" id="IPR000719">
    <property type="entry name" value="Prot_kinase_dom"/>
</dbReference>
<keyword evidence="3" id="KW-0723">Serine/threonine-protein kinase</keyword>